<keyword evidence="3" id="KW-0050">Antiport</keyword>
<dbReference type="GO" id="GO:0006813">
    <property type="term" value="P:potassium ion transport"/>
    <property type="evidence" value="ECO:0007669"/>
    <property type="project" value="UniProtKB-KW"/>
</dbReference>
<comment type="subcellular location">
    <subcellularLocation>
        <location evidence="1">Membrane</location>
        <topology evidence="1">Multi-pass membrane protein</topology>
    </subcellularLocation>
</comment>
<feature type="transmembrane region" description="Helical" evidence="12">
    <location>
        <begin position="383"/>
        <end position="403"/>
    </location>
</feature>
<dbReference type="InterPro" id="IPR004837">
    <property type="entry name" value="NaCa_Exmemb"/>
</dbReference>
<feature type="domain" description="Sodium/calcium exchanger membrane region" evidence="13">
    <location>
        <begin position="419"/>
        <end position="571"/>
    </location>
</feature>
<proteinExistence type="inferred from homology"/>
<dbReference type="Proteomes" id="UP001457282">
    <property type="component" value="Unassembled WGS sequence"/>
</dbReference>
<protein>
    <recommendedName>
        <fullName evidence="13">Sodium/calcium exchanger membrane region domain-containing protein</fullName>
    </recommendedName>
</protein>
<feature type="transmembrane region" description="Helical" evidence="12">
    <location>
        <begin position="557"/>
        <end position="576"/>
    </location>
</feature>
<dbReference type="InterPro" id="IPR051359">
    <property type="entry name" value="CaCA_antiporter"/>
</dbReference>
<keyword evidence="9 12" id="KW-0472">Membrane</keyword>
<keyword evidence="8" id="KW-0915">Sodium</keyword>
<name>A0AAW1YS65_RUBAR</name>
<evidence type="ECO:0000256" key="3">
    <source>
        <dbReference type="ARBA" id="ARBA00022449"/>
    </source>
</evidence>
<feature type="domain" description="Sodium/calcium exchanger membrane region" evidence="13">
    <location>
        <begin position="110"/>
        <end position="253"/>
    </location>
</feature>
<evidence type="ECO:0000256" key="5">
    <source>
        <dbReference type="ARBA" id="ARBA00022692"/>
    </source>
</evidence>
<dbReference type="GO" id="GO:0008324">
    <property type="term" value="F:monoatomic cation transmembrane transporter activity"/>
    <property type="evidence" value="ECO:0007669"/>
    <property type="project" value="TreeGrafter"/>
</dbReference>
<feature type="transmembrane region" description="Helical" evidence="12">
    <location>
        <begin position="12"/>
        <end position="34"/>
    </location>
</feature>
<dbReference type="GO" id="GO:0016020">
    <property type="term" value="C:membrane"/>
    <property type="evidence" value="ECO:0007669"/>
    <property type="project" value="UniProtKB-SubCell"/>
</dbReference>
<comment type="similarity">
    <text evidence="11">Belongs to the Ca(2+):cation antiporter (CaCA) (TC 2.A.19) family. Cation/calcium exchanger (CCX) subfamily.</text>
</comment>
<reference evidence="14 15" key="1">
    <citation type="journal article" date="2023" name="G3 (Bethesda)">
        <title>A chromosome-length genome assembly and annotation of blackberry (Rubus argutus, cv. 'Hillquist').</title>
        <authorList>
            <person name="Bruna T."/>
            <person name="Aryal R."/>
            <person name="Dudchenko O."/>
            <person name="Sargent D.J."/>
            <person name="Mead D."/>
            <person name="Buti M."/>
            <person name="Cavallini A."/>
            <person name="Hytonen T."/>
            <person name="Andres J."/>
            <person name="Pham M."/>
            <person name="Weisz D."/>
            <person name="Mascagni F."/>
            <person name="Usai G."/>
            <person name="Natali L."/>
            <person name="Bassil N."/>
            <person name="Fernandez G.E."/>
            <person name="Lomsadze A."/>
            <person name="Armour M."/>
            <person name="Olukolu B."/>
            <person name="Poorten T."/>
            <person name="Britton C."/>
            <person name="Davik J."/>
            <person name="Ashrafi H."/>
            <person name="Aiden E.L."/>
            <person name="Borodovsky M."/>
            <person name="Worthington M."/>
        </authorList>
    </citation>
    <scope>NUCLEOTIDE SEQUENCE [LARGE SCALE GENOMIC DNA]</scope>
    <source>
        <strain evidence="14">PI 553951</strain>
    </source>
</reference>
<keyword evidence="10" id="KW-0406">Ion transport</keyword>
<evidence type="ECO:0000256" key="11">
    <source>
        <dbReference type="ARBA" id="ARBA00038187"/>
    </source>
</evidence>
<evidence type="ECO:0000256" key="8">
    <source>
        <dbReference type="ARBA" id="ARBA00023053"/>
    </source>
</evidence>
<keyword evidence="2" id="KW-0813">Transport</keyword>
<feature type="transmembrane region" description="Helical" evidence="12">
    <location>
        <begin position="415"/>
        <end position="432"/>
    </location>
</feature>
<accession>A0AAW1YS65</accession>
<keyword evidence="10" id="KW-0739">Sodium transport</keyword>
<feature type="transmembrane region" description="Helical" evidence="12">
    <location>
        <begin position="240"/>
        <end position="259"/>
    </location>
</feature>
<evidence type="ECO:0000256" key="9">
    <source>
        <dbReference type="ARBA" id="ARBA00023136"/>
    </source>
</evidence>
<evidence type="ECO:0000259" key="13">
    <source>
        <dbReference type="Pfam" id="PF01699"/>
    </source>
</evidence>
<evidence type="ECO:0000313" key="14">
    <source>
        <dbReference type="EMBL" id="KAK9951556.1"/>
    </source>
</evidence>
<organism evidence="14 15">
    <name type="scientific">Rubus argutus</name>
    <name type="common">Southern blackberry</name>
    <dbReference type="NCBI Taxonomy" id="59490"/>
    <lineage>
        <taxon>Eukaryota</taxon>
        <taxon>Viridiplantae</taxon>
        <taxon>Streptophyta</taxon>
        <taxon>Embryophyta</taxon>
        <taxon>Tracheophyta</taxon>
        <taxon>Spermatophyta</taxon>
        <taxon>Magnoliopsida</taxon>
        <taxon>eudicotyledons</taxon>
        <taxon>Gunneridae</taxon>
        <taxon>Pentapetalae</taxon>
        <taxon>rosids</taxon>
        <taxon>fabids</taxon>
        <taxon>Rosales</taxon>
        <taxon>Rosaceae</taxon>
        <taxon>Rosoideae</taxon>
        <taxon>Rosoideae incertae sedis</taxon>
        <taxon>Rubus</taxon>
    </lineage>
</organism>
<dbReference type="InterPro" id="IPR044880">
    <property type="entry name" value="NCX_ion-bd_dom_sf"/>
</dbReference>
<feature type="transmembrane region" description="Helical" evidence="12">
    <location>
        <begin position="177"/>
        <end position="199"/>
    </location>
</feature>
<gene>
    <name evidence="14" type="ORF">M0R45_006994</name>
</gene>
<keyword evidence="6" id="KW-0630">Potassium</keyword>
<dbReference type="PANTHER" id="PTHR12266">
    <property type="entry name" value="NA+/CA2+ K+ INDEPENDENT EXCHANGER"/>
    <property type="match status" value="1"/>
</dbReference>
<dbReference type="EMBL" id="JBEDUW010000001">
    <property type="protein sequence ID" value="KAK9951556.1"/>
    <property type="molecule type" value="Genomic_DNA"/>
</dbReference>
<sequence length="577" mass="63113">MASSTSISKKLTIFCNISFLFLLLCLCLTTTNYLHPNNHNSNLPNLQSTILHNSVVDDGCTNLHEHPDFKTKCLYVKTQIGCRPNGYLNYLQIFYCNFGRFPIIAHFAILLWLVVLFYLLGNTAANYFCSSLESLSKILKLSPTIAGVTLLSLGNGAPDVFSSIVSFTRSGDGDVGLNSVLGGAFFVSSIVVGVIGILISPQQISVDESSFKRDVIFLLFSLSSLLVIIVIGRINLWGSIAFVTIYFVYVGLVSATHIYKTRKLEEEPDQLLVLGDTITSITTPLLTRVDDEEKAAVSVLDDEKKMVDGQERNHYWSFNYLGRLVLYLLELPLSLPRRLTIPVVSEENWSKPFAVISVTLAPISLAALFNTQSEKVGSTSKSVTYMTAAFIGLVFGNLAYLTTKKCDPPSNNKSLFPWLVGGFLMSVAWTYITAEELVCLLESYGNILGISPSVLGLTILAWGNSLGDLIANVAMAVNGGSDGAQIAITGCYAGPMFNTLVGIGFSLVLSAWSEYPSSFVIPIDHSLYETLAFLMGGLLWALVILPNKNMKLDRYMGSGLVAIYLCFLSLKLTRLLL</sequence>
<evidence type="ECO:0000256" key="4">
    <source>
        <dbReference type="ARBA" id="ARBA00022538"/>
    </source>
</evidence>
<dbReference type="Gene3D" id="1.20.1420.30">
    <property type="entry name" value="NCX, central ion-binding region"/>
    <property type="match status" value="2"/>
</dbReference>
<comment type="caution">
    <text evidence="14">The sequence shown here is derived from an EMBL/GenBank/DDBJ whole genome shotgun (WGS) entry which is preliminary data.</text>
</comment>
<dbReference type="PANTHER" id="PTHR12266:SF24">
    <property type="entry name" value="CATION_CALCIUM EXCHANGER 1"/>
    <property type="match status" value="1"/>
</dbReference>
<evidence type="ECO:0000256" key="2">
    <source>
        <dbReference type="ARBA" id="ARBA00022448"/>
    </source>
</evidence>
<feature type="transmembrane region" description="Helical" evidence="12">
    <location>
        <begin position="525"/>
        <end position="545"/>
    </location>
</feature>
<evidence type="ECO:0000256" key="12">
    <source>
        <dbReference type="SAM" id="Phobius"/>
    </source>
</evidence>
<keyword evidence="4" id="KW-0633">Potassium transport</keyword>
<evidence type="ECO:0000313" key="15">
    <source>
        <dbReference type="Proteomes" id="UP001457282"/>
    </source>
</evidence>
<feature type="transmembrane region" description="Helical" evidence="12">
    <location>
        <begin position="444"/>
        <end position="463"/>
    </location>
</feature>
<feature type="transmembrane region" description="Helical" evidence="12">
    <location>
        <begin position="495"/>
        <end position="513"/>
    </location>
</feature>
<dbReference type="AlphaFoldDB" id="A0AAW1YS65"/>
<feature type="transmembrane region" description="Helical" evidence="12">
    <location>
        <begin position="215"/>
        <end position="234"/>
    </location>
</feature>
<keyword evidence="5 12" id="KW-0812">Transmembrane</keyword>
<keyword evidence="15" id="KW-1185">Reference proteome</keyword>
<dbReference type="Pfam" id="PF01699">
    <property type="entry name" value="Na_Ca_ex"/>
    <property type="match status" value="2"/>
</dbReference>
<evidence type="ECO:0000256" key="7">
    <source>
        <dbReference type="ARBA" id="ARBA00022989"/>
    </source>
</evidence>
<evidence type="ECO:0000256" key="1">
    <source>
        <dbReference type="ARBA" id="ARBA00004141"/>
    </source>
</evidence>
<evidence type="ECO:0000256" key="6">
    <source>
        <dbReference type="ARBA" id="ARBA00022958"/>
    </source>
</evidence>
<evidence type="ECO:0000256" key="10">
    <source>
        <dbReference type="ARBA" id="ARBA00023201"/>
    </source>
</evidence>
<dbReference type="GO" id="GO:0015297">
    <property type="term" value="F:antiporter activity"/>
    <property type="evidence" value="ECO:0007669"/>
    <property type="project" value="UniProtKB-KW"/>
</dbReference>
<keyword evidence="7 12" id="KW-1133">Transmembrane helix</keyword>
<feature type="transmembrane region" description="Helical" evidence="12">
    <location>
        <begin position="101"/>
        <end position="120"/>
    </location>
</feature>
<dbReference type="GO" id="GO:0006814">
    <property type="term" value="P:sodium ion transport"/>
    <property type="evidence" value="ECO:0007669"/>
    <property type="project" value="UniProtKB-KW"/>
</dbReference>